<reference evidence="14" key="2">
    <citation type="journal article" date="2021" name="Genome Biol. Evol.">
        <title>Developing a high-quality reference genome for a parasitic bivalve with doubly uniparental inheritance (Bivalvia: Unionida).</title>
        <authorList>
            <person name="Smith C.H."/>
        </authorList>
    </citation>
    <scope>NUCLEOTIDE SEQUENCE</scope>
    <source>
        <strain evidence="14">CHS0354</strain>
        <tissue evidence="14">Mantle</tissue>
    </source>
</reference>
<evidence type="ECO:0000259" key="13">
    <source>
        <dbReference type="PROSITE" id="PS50836"/>
    </source>
</evidence>
<reference evidence="14" key="1">
    <citation type="journal article" date="2021" name="Genome Biol. Evol.">
        <title>A High-Quality Reference Genome for a Parasitic Bivalve with Doubly Uniparental Inheritance (Bivalvia: Unionida).</title>
        <authorList>
            <person name="Smith C.H."/>
        </authorList>
    </citation>
    <scope>NUCLEOTIDE SEQUENCE</scope>
    <source>
        <strain evidence="14">CHS0354</strain>
    </source>
</reference>
<evidence type="ECO:0000313" key="14">
    <source>
        <dbReference type="EMBL" id="KAK3598271.1"/>
    </source>
</evidence>
<dbReference type="Gene3D" id="2.60.40.1210">
    <property type="entry name" value="Cellobiose dehydrogenase, cytochrome domain"/>
    <property type="match status" value="1"/>
</dbReference>
<dbReference type="InterPro" id="IPR000323">
    <property type="entry name" value="Cu2_ascorb_mOase_N"/>
</dbReference>
<feature type="signal peptide" evidence="12">
    <location>
        <begin position="1"/>
        <end position="20"/>
    </location>
</feature>
<dbReference type="SUPFAM" id="SSF49344">
    <property type="entry name" value="CBD9-like"/>
    <property type="match status" value="1"/>
</dbReference>
<evidence type="ECO:0000256" key="1">
    <source>
        <dbReference type="ARBA" id="ARBA00001973"/>
    </source>
</evidence>
<dbReference type="GO" id="GO:0030667">
    <property type="term" value="C:secretory granule membrane"/>
    <property type="evidence" value="ECO:0007669"/>
    <property type="project" value="TreeGrafter"/>
</dbReference>
<evidence type="ECO:0000256" key="10">
    <source>
        <dbReference type="ARBA" id="ARBA00023157"/>
    </source>
</evidence>
<evidence type="ECO:0000256" key="2">
    <source>
        <dbReference type="ARBA" id="ARBA00004370"/>
    </source>
</evidence>
<evidence type="ECO:0000256" key="5">
    <source>
        <dbReference type="ARBA" id="ARBA00022729"/>
    </source>
</evidence>
<evidence type="ECO:0000256" key="8">
    <source>
        <dbReference type="ARBA" id="ARBA00023033"/>
    </source>
</evidence>
<dbReference type="Pfam" id="PF01082">
    <property type="entry name" value="Cu2_monooxygen"/>
    <property type="match status" value="1"/>
</dbReference>
<dbReference type="SUPFAM" id="SSF49742">
    <property type="entry name" value="PHM/PNGase F"/>
    <property type="match status" value="2"/>
</dbReference>
<reference evidence="14" key="3">
    <citation type="submission" date="2023-05" db="EMBL/GenBank/DDBJ databases">
        <authorList>
            <person name="Smith C.H."/>
        </authorList>
    </citation>
    <scope>NUCLEOTIDE SEQUENCE</scope>
    <source>
        <strain evidence="14">CHS0354</strain>
        <tissue evidence="14">Mantle</tissue>
    </source>
</reference>
<keyword evidence="15" id="KW-1185">Reference proteome</keyword>
<comment type="cofactor">
    <cofactor evidence="1">
        <name>Cu(2+)</name>
        <dbReference type="ChEBI" id="CHEBI:29036"/>
    </cofactor>
</comment>
<dbReference type="CDD" id="cd09631">
    <property type="entry name" value="DOMON_DOH"/>
    <property type="match status" value="1"/>
</dbReference>
<dbReference type="InterPro" id="IPR036939">
    <property type="entry name" value="Cu2_ascorb_mOase_N_sf"/>
</dbReference>
<keyword evidence="8" id="KW-0503">Monooxygenase</keyword>
<keyword evidence="6" id="KW-0560">Oxidoreductase</keyword>
<accession>A0AAE0SUP9</accession>
<dbReference type="InterPro" id="IPR008977">
    <property type="entry name" value="PHM/PNGase_F_dom_sf"/>
</dbReference>
<dbReference type="FunFam" id="2.60.120.230:FF:000001">
    <property type="entry name" value="Monooxygenase, DBH-like 1"/>
    <property type="match status" value="1"/>
</dbReference>
<dbReference type="AlphaFoldDB" id="A0AAE0SUP9"/>
<protein>
    <recommendedName>
        <fullName evidence="13">DOMON domain-containing protein</fullName>
    </recommendedName>
</protein>
<dbReference type="Gene3D" id="2.60.120.310">
    <property type="entry name" value="Copper type II, ascorbate-dependent monooxygenase, N-terminal domain"/>
    <property type="match status" value="1"/>
</dbReference>
<organism evidence="14 15">
    <name type="scientific">Potamilus streckersoni</name>
    <dbReference type="NCBI Taxonomy" id="2493646"/>
    <lineage>
        <taxon>Eukaryota</taxon>
        <taxon>Metazoa</taxon>
        <taxon>Spiralia</taxon>
        <taxon>Lophotrochozoa</taxon>
        <taxon>Mollusca</taxon>
        <taxon>Bivalvia</taxon>
        <taxon>Autobranchia</taxon>
        <taxon>Heteroconchia</taxon>
        <taxon>Palaeoheterodonta</taxon>
        <taxon>Unionida</taxon>
        <taxon>Unionoidea</taxon>
        <taxon>Unionidae</taxon>
        <taxon>Ambleminae</taxon>
        <taxon>Lampsilini</taxon>
        <taxon>Potamilus</taxon>
    </lineage>
</organism>
<dbReference type="PANTHER" id="PTHR10157:SF23">
    <property type="entry name" value="MOXD1 HOMOLOG 1"/>
    <property type="match status" value="1"/>
</dbReference>
<proteinExistence type="inferred from homology"/>
<dbReference type="PRINTS" id="PR00767">
    <property type="entry name" value="DBMONOXGNASE"/>
</dbReference>
<comment type="caution">
    <text evidence="14">The sequence shown here is derived from an EMBL/GenBank/DDBJ whole genome shotgun (WGS) entry which is preliminary data.</text>
</comment>
<comment type="similarity">
    <text evidence="3">Belongs to the copper type II ascorbate-dependent monooxygenase family.</text>
</comment>
<evidence type="ECO:0000256" key="7">
    <source>
        <dbReference type="ARBA" id="ARBA00023008"/>
    </source>
</evidence>
<comment type="subcellular location">
    <subcellularLocation>
        <location evidence="2">Membrane</location>
    </subcellularLocation>
</comment>
<dbReference type="PANTHER" id="PTHR10157">
    <property type="entry name" value="DOPAMINE BETA HYDROXYLASE RELATED"/>
    <property type="match status" value="1"/>
</dbReference>
<name>A0AAE0SUP9_9BIVA</name>
<sequence length="566" mass="64506">MERQPIVTLTFISCLALARGFAWITPTEPFKYSTPVDKDGNYLLFWNFNDTHITFEVHVKTHGYVGFGLSDNGHMYPADVVVGWVKNGSTHFKDYHTTGHAPPIVDEHQDWFLLHGEENDFRTVLKFVRKLDTCDKAEDKKIEDGTVRLIYSYHFNDPASDDVVYHGPEHRGTKSLSLLSVSSLSSGGSTTVLDNVRVYDFLNGNYLLPSEKTTYHCRIFKMPDIGGKHHMIKVEPVITPGNEKIVHHILIYRCSGIDPMFVGNGYLCYENLPTGLNPCYDVIYAWAIGSEAFYYPNNVGVSVGAPDDPVFYITETHYDNPSQKSDVIDNSGLRITLTKDLRQYDAGMMEIGHEVDWRQIIPPFEKTYLSQSYCSSQCIDHAMGNLQEVKIIGILQHAHLLGRAITTRHFRNDTELPPIAIDPNYDFNFQEVRLLRNERSVQPGDSFVVECIYDSTTRTAPTWGGLSTTDEMCLSFLIYYPRIPLTICRSAPVYDSISIDERAAYITLYHYNWTSPAVRQTFKQIVKESNIQHHCEGAQMNPTEMNFFYHEDTLQQGYFPPSSTCP</sequence>
<dbReference type="InterPro" id="IPR014784">
    <property type="entry name" value="Cu2_ascorb_mOase-like_C"/>
</dbReference>
<dbReference type="InterPro" id="IPR024548">
    <property type="entry name" value="Cu2_monoox_C"/>
</dbReference>
<dbReference type="Gene3D" id="2.60.120.230">
    <property type="match status" value="1"/>
</dbReference>
<dbReference type="Pfam" id="PF03351">
    <property type="entry name" value="DOMON"/>
    <property type="match status" value="1"/>
</dbReference>
<keyword evidence="5 12" id="KW-0732">Signal</keyword>
<dbReference type="GO" id="GO:0005507">
    <property type="term" value="F:copper ion binding"/>
    <property type="evidence" value="ECO:0007669"/>
    <property type="project" value="InterPro"/>
</dbReference>
<keyword evidence="10" id="KW-1015">Disulfide bond</keyword>
<evidence type="ECO:0000256" key="3">
    <source>
        <dbReference type="ARBA" id="ARBA00010676"/>
    </source>
</evidence>
<feature type="domain" description="DOMON" evidence="13">
    <location>
        <begin position="40"/>
        <end position="154"/>
    </location>
</feature>
<dbReference type="GO" id="GO:0042421">
    <property type="term" value="P:norepinephrine biosynthetic process"/>
    <property type="evidence" value="ECO:0007669"/>
    <property type="project" value="TreeGrafter"/>
</dbReference>
<dbReference type="InterPro" id="IPR028460">
    <property type="entry name" value="Tbh/DBH"/>
</dbReference>
<dbReference type="InterPro" id="IPR045266">
    <property type="entry name" value="DOH_DOMON"/>
</dbReference>
<dbReference type="InterPro" id="IPR005018">
    <property type="entry name" value="DOMON_domain"/>
</dbReference>
<dbReference type="GO" id="GO:0006589">
    <property type="term" value="P:octopamine biosynthetic process"/>
    <property type="evidence" value="ECO:0007669"/>
    <property type="project" value="TreeGrafter"/>
</dbReference>
<dbReference type="FunFam" id="2.60.40.1210:FF:000001">
    <property type="entry name" value="Monooxygenase, DBH-like 1, like"/>
    <property type="match status" value="1"/>
</dbReference>
<dbReference type="PROSITE" id="PS50836">
    <property type="entry name" value="DOMON"/>
    <property type="match status" value="1"/>
</dbReference>
<dbReference type="GO" id="GO:0004500">
    <property type="term" value="F:dopamine beta-monooxygenase activity"/>
    <property type="evidence" value="ECO:0007669"/>
    <property type="project" value="InterPro"/>
</dbReference>
<keyword evidence="11" id="KW-0325">Glycoprotein</keyword>
<dbReference type="GO" id="GO:0042420">
    <property type="term" value="P:dopamine catabolic process"/>
    <property type="evidence" value="ECO:0007669"/>
    <property type="project" value="TreeGrafter"/>
</dbReference>
<evidence type="ECO:0000256" key="4">
    <source>
        <dbReference type="ARBA" id="ARBA00022723"/>
    </source>
</evidence>
<evidence type="ECO:0000256" key="6">
    <source>
        <dbReference type="ARBA" id="ARBA00023002"/>
    </source>
</evidence>
<evidence type="ECO:0000256" key="9">
    <source>
        <dbReference type="ARBA" id="ARBA00023136"/>
    </source>
</evidence>
<gene>
    <name evidence="14" type="ORF">CHS0354_022588</name>
</gene>
<keyword evidence="4" id="KW-0479">Metal-binding</keyword>
<keyword evidence="9" id="KW-0472">Membrane</keyword>
<evidence type="ECO:0000256" key="11">
    <source>
        <dbReference type="ARBA" id="ARBA00023180"/>
    </source>
</evidence>
<dbReference type="InterPro" id="IPR000945">
    <property type="entry name" value="DBH-like"/>
</dbReference>
<dbReference type="FunFam" id="2.60.120.310:FF:000004">
    <property type="entry name" value="DBH-like monooxygenase protein 1"/>
    <property type="match status" value="1"/>
</dbReference>
<keyword evidence="7" id="KW-0186">Copper</keyword>
<evidence type="ECO:0000256" key="12">
    <source>
        <dbReference type="SAM" id="SignalP"/>
    </source>
</evidence>
<dbReference type="EMBL" id="JAEAOA010001370">
    <property type="protein sequence ID" value="KAK3598271.1"/>
    <property type="molecule type" value="Genomic_DNA"/>
</dbReference>
<dbReference type="SMART" id="SM00664">
    <property type="entry name" value="DoH"/>
    <property type="match status" value="1"/>
</dbReference>
<dbReference type="Pfam" id="PF03712">
    <property type="entry name" value="Cu2_monoox_C"/>
    <property type="match status" value="1"/>
</dbReference>
<evidence type="ECO:0000313" key="15">
    <source>
        <dbReference type="Proteomes" id="UP001195483"/>
    </source>
</evidence>
<feature type="chain" id="PRO_5041986702" description="DOMON domain-containing protein" evidence="12">
    <location>
        <begin position="21"/>
        <end position="566"/>
    </location>
</feature>
<dbReference type="Proteomes" id="UP001195483">
    <property type="component" value="Unassembled WGS sequence"/>
</dbReference>
<dbReference type="GO" id="GO:0005615">
    <property type="term" value="C:extracellular space"/>
    <property type="evidence" value="ECO:0007669"/>
    <property type="project" value="TreeGrafter"/>
</dbReference>